<name>M1DPD6_SOLTU</name>
<dbReference type="PANTHER" id="PTHR33022:SF13">
    <property type="entry name" value="UBIQUITIN-LIKE PROTEASE FAMILY PROFILE DOMAIN-CONTAINING PROTEIN"/>
    <property type="match status" value="1"/>
</dbReference>
<reference evidence="3" key="1">
    <citation type="journal article" date="2011" name="Nature">
        <title>Genome sequence and analysis of the tuber crop potato.</title>
        <authorList>
            <consortium name="The Potato Genome Sequencing Consortium"/>
        </authorList>
    </citation>
    <scope>NUCLEOTIDE SEQUENCE [LARGE SCALE GENOMIC DNA]</scope>
    <source>
        <strain evidence="3">cv. DM1-3 516 R44</strain>
    </source>
</reference>
<feature type="compositionally biased region" description="Low complexity" evidence="1">
    <location>
        <begin position="86"/>
        <end position="97"/>
    </location>
</feature>
<sequence>MKDVSELQSSDANIHHTAEITEHKKSFVYDSLLINVSSLVQYAVIQDDASGQMSQHFFEGTMNEDASDKVQHNTNQSVPDPVTFDTSDSTTSGTISSETREAMDTLIIDLGRLSIPANQLVRDCGLYVATFAEFLSDQLVIPSDTDGYLSSYLRNRYAALLWRYDSDKVKGGYISENDDPPKPKGQFTTPTEEDFVNID</sequence>
<feature type="region of interest" description="Disordered" evidence="1">
    <location>
        <begin position="173"/>
        <end position="199"/>
    </location>
</feature>
<accession>M1DPD6</accession>
<dbReference type="HOGENOM" id="CLU_1374331_0_0_1"/>
<evidence type="ECO:0000313" key="2">
    <source>
        <dbReference type="EnsemblPlants" id="PGSC0003DMT400092241"/>
    </source>
</evidence>
<dbReference type="Proteomes" id="UP000011115">
    <property type="component" value="Unassembled WGS sequence"/>
</dbReference>
<proteinExistence type="predicted"/>
<keyword evidence="3" id="KW-1185">Reference proteome</keyword>
<reference evidence="2" key="2">
    <citation type="submission" date="2015-06" db="UniProtKB">
        <authorList>
            <consortium name="EnsemblPlants"/>
        </authorList>
    </citation>
    <scope>IDENTIFICATION</scope>
    <source>
        <strain evidence="2">DM1-3 516 R44</strain>
    </source>
</reference>
<dbReference type="PaxDb" id="4113-PGSC0003DMT400092241"/>
<evidence type="ECO:0000256" key="1">
    <source>
        <dbReference type="SAM" id="MobiDB-lite"/>
    </source>
</evidence>
<feature type="region of interest" description="Disordered" evidence="1">
    <location>
        <begin position="76"/>
        <end position="98"/>
    </location>
</feature>
<dbReference type="InParanoid" id="M1DPD6"/>
<organism evidence="2 3">
    <name type="scientific">Solanum tuberosum</name>
    <name type="common">Potato</name>
    <dbReference type="NCBI Taxonomy" id="4113"/>
    <lineage>
        <taxon>Eukaryota</taxon>
        <taxon>Viridiplantae</taxon>
        <taxon>Streptophyta</taxon>
        <taxon>Embryophyta</taxon>
        <taxon>Tracheophyta</taxon>
        <taxon>Spermatophyta</taxon>
        <taxon>Magnoliopsida</taxon>
        <taxon>eudicotyledons</taxon>
        <taxon>Gunneridae</taxon>
        <taxon>Pentapetalae</taxon>
        <taxon>asterids</taxon>
        <taxon>lamiids</taxon>
        <taxon>Solanales</taxon>
        <taxon>Solanaceae</taxon>
        <taxon>Solanoideae</taxon>
        <taxon>Solaneae</taxon>
        <taxon>Solanum</taxon>
    </lineage>
</organism>
<dbReference type="AlphaFoldDB" id="M1DPD6"/>
<dbReference type="PANTHER" id="PTHR33022">
    <property type="entry name" value="DUF1985 DOMAIN-CONTAINING PROTEIN"/>
    <property type="match status" value="1"/>
</dbReference>
<protein>
    <submittedName>
        <fullName evidence="2">Ulp1 protease family, C-terminal catalytic domain containing protein</fullName>
    </submittedName>
</protein>
<dbReference type="Gramene" id="PGSC0003DMT400092241">
    <property type="protein sequence ID" value="PGSC0003DMT400092241"/>
    <property type="gene ID" value="PGSC0003DMG400041812"/>
</dbReference>
<evidence type="ECO:0000313" key="3">
    <source>
        <dbReference type="Proteomes" id="UP000011115"/>
    </source>
</evidence>
<dbReference type="EnsemblPlants" id="PGSC0003DMT400092241">
    <property type="protein sequence ID" value="PGSC0003DMT400092241"/>
    <property type="gene ID" value="PGSC0003DMG400041812"/>
</dbReference>